<dbReference type="AlphaFoldDB" id="A0A1F6CJQ6"/>
<dbReference type="Pfam" id="PF16332">
    <property type="entry name" value="DUF4962"/>
    <property type="match status" value="1"/>
</dbReference>
<dbReference type="PANTHER" id="PTHR15532">
    <property type="match status" value="1"/>
</dbReference>
<dbReference type="InterPro" id="IPR032518">
    <property type="entry name" value="HepII_N"/>
</dbReference>
<comment type="subcellular location">
    <subcellularLocation>
        <location evidence="2">Cell envelope</location>
    </subcellularLocation>
    <subcellularLocation>
        <location evidence="1">Membrane</location>
        <topology evidence="1">Multi-pass membrane protein</topology>
    </subcellularLocation>
</comment>
<feature type="non-terminal residue" evidence="11">
    <location>
        <position position="1"/>
    </location>
</feature>
<evidence type="ECO:0000256" key="6">
    <source>
        <dbReference type="ARBA" id="ARBA00023136"/>
    </source>
</evidence>
<sequence length="724" mass="80381">FLTERTDNAILFSCPADGATVEVTPPGLAWLPAEGASGYRVEVRDRRGALVYEKAAGGDPVHLPDRALGPGTYTWDVVALNDRGEEAAHRGRQSFTVPEGAPELPWVDPEALLARVPAGHPRLIYLKRDLPGLRATLGTTRRRAWQGCLEAAERALSVPPPEYPTYHRTEDPTQCRLEYRDYYRRFSRYIDAALIDLSVAFLMSGEAKYAEAAKRILLAVASWPTDDEDVTSVSARWGDEPGLHLARCAHHAYDWLYDALSEGEREKVLGMCEARAWQTYRRLTRRNYLTYPGESHNGRLIAYLSEMAVAMAGEAEGARTWLEYSLKALTTFYPHWGGIEGGWAEGVSYGLGYNLIYVPALEGLRAACGLDLWRRPLFHKVRYFFFYCTALRGEIQPFGDGAERGGPGTGGGERFATLLGFHAHRFNDPYVGWWVRQMEGWKGLRGELSLVFEDDASSRPPTDLPHSRAFRGVGWAGLHSDLTRPDEDTCLLFKSSPFGSVSHSHADQNAFAILKGGKALAIPSGYYGPAYGQPHHAEWTRSTKANNCVLVNGEGQVIRQAKASGRVVAFEDRKGLTYVAGDAAAAYMGKLRKFDRHALFLRPGLFLLLDDLEALEPARFQWMLHAFEEMTLGEGRVVSRRGGATLDVRLRCPAGLTLSQTDRFDTPYNEGIPARFHEDLPNHWHVTAETGEMGADVTATRIGAAMGVWGPGERYELEALEQEG</sequence>
<evidence type="ECO:0000313" key="12">
    <source>
        <dbReference type="Proteomes" id="UP000178606"/>
    </source>
</evidence>
<keyword evidence="6" id="KW-0472">Membrane</keyword>
<feature type="domain" description="Heparinase II N-terminal" evidence="10">
    <location>
        <begin position="61"/>
        <end position="438"/>
    </location>
</feature>
<dbReference type="GO" id="GO:0016829">
    <property type="term" value="F:lyase activity"/>
    <property type="evidence" value="ECO:0007669"/>
    <property type="project" value="InterPro"/>
</dbReference>
<dbReference type="EMBL" id="MFKF01000238">
    <property type="protein sequence ID" value="OGG49191.1"/>
    <property type="molecule type" value="Genomic_DNA"/>
</dbReference>
<evidence type="ECO:0000256" key="2">
    <source>
        <dbReference type="ARBA" id="ARBA00004196"/>
    </source>
</evidence>
<keyword evidence="7" id="KW-0325">Glycoprotein</keyword>
<feature type="non-terminal residue" evidence="11">
    <location>
        <position position="724"/>
    </location>
</feature>
<dbReference type="Gene3D" id="1.50.10.100">
    <property type="entry name" value="Chondroitin AC/alginate lyase"/>
    <property type="match status" value="1"/>
</dbReference>
<feature type="domain" description="Heparinase II/III-like C-terminal" evidence="9">
    <location>
        <begin position="464"/>
        <end position="643"/>
    </location>
</feature>
<evidence type="ECO:0000259" key="9">
    <source>
        <dbReference type="Pfam" id="PF07940"/>
    </source>
</evidence>
<keyword evidence="4" id="KW-0732">Signal</keyword>
<evidence type="ECO:0000256" key="7">
    <source>
        <dbReference type="ARBA" id="ARBA00023180"/>
    </source>
</evidence>
<gene>
    <name evidence="11" type="ORF">A3F84_07505</name>
</gene>
<dbReference type="InterPro" id="IPR052447">
    <property type="entry name" value="Dermatan-Sulfate_Isomerase"/>
</dbReference>
<dbReference type="SUPFAM" id="SSF48230">
    <property type="entry name" value="Chondroitin AC/alginate lyase"/>
    <property type="match status" value="1"/>
</dbReference>
<keyword evidence="5" id="KW-1133">Transmembrane helix</keyword>
<evidence type="ECO:0000256" key="1">
    <source>
        <dbReference type="ARBA" id="ARBA00004141"/>
    </source>
</evidence>
<dbReference type="InterPro" id="IPR012480">
    <property type="entry name" value="Hepar_II_III_C"/>
</dbReference>
<dbReference type="PANTHER" id="PTHR15532:SF5">
    <property type="entry name" value="SULFOTRANSFERASE DOMAIN-CONTAINING PROTEIN"/>
    <property type="match status" value="1"/>
</dbReference>
<evidence type="ECO:0000256" key="4">
    <source>
        <dbReference type="ARBA" id="ARBA00022729"/>
    </source>
</evidence>
<evidence type="ECO:0000313" key="11">
    <source>
        <dbReference type="EMBL" id="OGG49191.1"/>
    </source>
</evidence>
<name>A0A1F6CJQ6_HANXR</name>
<dbReference type="GO" id="GO:0016020">
    <property type="term" value="C:membrane"/>
    <property type="evidence" value="ECO:0007669"/>
    <property type="project" value="UniProtKB-SubCell"/>
</dbReference>
<comment type="caution">
    <text evidence="11">The sequence shown here is derived from an EMBL/GenBank/DDBJ whole genome shotgun (WGS) entry which is preliminary data.</text>
</comment>
<dbReference type="GO" id="GO:0030313">
    <property type="term" value="C:cell envelope"/>
    <property type="evidence" value="ECO:0007669"/>
    <property type="project" value="UniProtKB-SubCell"/>
</dbReference>
<dbReference type="GO" id="GO:0047757">
    <property type="term" value="F:chondroitin-glucuronate 5-epimerase activity"/>
    <property type="evidence" value="ECO:0007669"/>
    <property type="project" value="TreeGrafter"/>
</dbReference>
<organism evidence="11 12">
    <name type="scientific">Handelsmanbacteria sp. (strain RIFCSPLOWO2_12_FULL_64_10)</name>
    <dbReference type="NCBI Taxonomy" id="1817868"/>
    <lineage>
        <taxon>Bacteria</taxon>
        <taxon>Candidatus Handelsmaniibacteriota</taxon>
    </lineage>
</organism>
<dbReference type="Proteomes" id="UP000178606">
    <property type="component" value="Unassembled WGS sequence"/>
</dbReference>
<evidence type="ECO:0000256" key="5">
    <source>
        <dbReference type="ARBA" id="ARBA00022989"/>
    </source>
</evidence>
<evidence type="ECO:0000256" key="8">
    <source>
        <dbReference type="ARBA" id="ARBA00023235"/>
    </source>
</evidence>
<dbReference type="InterPro" id="IPR013783">
    <property type="entry name" value="Ig-like_fold"/>
</dbReference>
<keyword evidence="3" id="KW-0812">Transmembrane</keyword>
<dbReference type="InterPro" id="IPR008929">
    <property type="entry name" value="Chondroitin_lyas"/>
</dbReference>
<evidence type="ECO:0000256" key="3">
    <source>
        <dbReference type="ARBA" id="ARBA00022692"/>
    </source>
</evidence>
<proteinExistence type="predicted"/>
<evidence type="ECO:0000259" key="10">
    <source>
        <dbReference type="Pfam" id="PF16332"/>
    </source>
</evidence>
<protein>
    <submittedName>
        <fullName evidence="11">Uncharacterized protein</fullName>
    </submittedName>
</protein>
<dbReference type="Gene3D" id="2.70.98.70">
    <property type="match status" value="1"/>
</dbReference>
<reference evidence="11 12" key="1">
    <citation type="journal article" date="2016" name="Nat. Commun.">
        <title>Thousands of microbial genomes shed light on interconnected biogeochemical processes in an aquifer system.</title>
        <authorList>
            <person name="Anantharaman K."/>
            <person name="Brown C.T."/>
            <person name="Hug L.A."/>
            <person name="Sharon I."/>
            <person name="Castelle C.J."/>
            <person name="Probst A.J."/>
            <person name="Thomas B.C."/>
            <person name="Singh A."/>
            <person name="Wilkins M.J."/>
            <person name="Karaoz U."/>
            <person name="Brodie E.L."/>
            <person name="Williams K.H."/>
            <person name="Hubbard S.S."/>
            <person name="Banfield J.F."/>
        </authorList>
    </citation>
    <scope>NUCLEOTIDE SEQUENCE [LARGE SCALE GENOMIC DNA]</scope>
    <source>
        <strain evidence="12">RIFCSPLOWO2_12_FULL_64_10</strain>
    </source>
</reference>
<keyword evidence="8" id="KW-0413">Isomerase</keyword>
<accession>A0A1F6CJQ6</accession>
<dbReference type="Gene3D" id="2.60.40.10">
    <property type="entry name" value="Immunoglobulins"/>
    <property type="match status" value="1"/>
</dbReference>
<dbReference type="Pfam" id="PF07940">
    <property type="entry name" value="Hepar_II_III_C"/>
    <property type="match status" value="1"/>
</dbReference>